<sequence length="151" mass="16378">MSLITKERMDEFLNSVEVKLRSELIQGNEAVATVVEILQRSSEKNLCDIVSCSADAMLASDRITLAALLQLACVILHLNVSEVNVLWASSHLAGNVRRGMSMTEWGDNKSMRAPTTGELASPHCGADSYASITPIEECTSMQGKMVGRHSP</sequence>
<reference evidence="1" key="1">
    <citation type="journal article" date="2020" name="Phytopathology">
        <title>Genome Sequence Resources of Colletotrichum truncatum, C. plurivorum, C. musicola, and C. sojae: Four Species Pathogenic to Soybean (Glycine max).</title>
        <authorList>
            <person name="Rogerio F."/>
            <person name="Boufleur T.R."/>
            <person name="Ciampi-Guillardi M."/>
            <person name="Sukno S.A."/>
            <person name="Thon M.R."/>
            <person name="Massola Junior N.S."/>
            <person name="Baroncelli R."/>
        </authorList>
    </citation>
    <scope>NUCLEOTIDE SEQUENCE</scope>
    <source>
        <strain evidence="1">LFN00145</strain>
    </source>
</reference>
<gene>
    <name evidence="1" type="ORF">CPLU01_13598</name>
</gene>
<evidence type="ECO:0000313" key="2">
    <source>
        <dbReference type="Proteomes" id="UP000654918"/>
    </source>
</evidence>
<dbReference type="AlphaFoldDB" id="A0A8H6N1Z5"/>
<dbReference type="EMBL" id="WIGO01000318">
    <property type="protein sequence ID" value="KAF6817397.1"/>
    <property type="molecule type" value="Genomic_DNA"/>
</dbReference>
<proteinExistence type="predicted"/>
<organism evidence="1 2">
    <name type="scientific">Colletotrichum plurivorum</name>
    <dbReference type="NCBI Taxonomy" id="2175906"/>
    <lineage>
        <taxon>Eukaryota</taxon>
        <taxon>Fungi</taxon>
        <taxon>Dikarya</taxon>
        <taxon>Ascomycota</taxon>
        <taxon>Pezizomycotina</taxon>
        <taxon>Sordariomycetes</taxon>
        <taxon>Hypocreomycetidae</taxon>
        <taxon>Glomerellales</taxon>
        <taxon>Glomerellaceae</taxon>
        <taxon>Colletotrichum</taxon>
        <taxon>Colletotrichum orchidearum species complex</taxon>
    </lineage>
</organism>
<dbReference type="Proteomes" id="UP000654918">
    <property type="component" value="Unassembled WGS sequence"/>
</dbReference>
<keyword evidence="2" id="KW-1185">Reference proteome</keyword>
<accession>A0A8H6N1Z5</accession>
<evidence type="ECO:0000313" key="1">
    <source>
        <dbReference type="EMBL" id="KAF6817397.1"/>
    </source>
</evidence>
<comment type="caution">
    <text evidence="1">The sequence shown here is derived from an EMBL/GenBank/DDBJ whole genome shotgun (WGS) entry which is preliminary data.</text>
</comment>
<protein>
    <submittedName>
        <fullName evidence="1">Uncharacterized protein</fullName>
    </submittedName>
</protein>
<name>A0A8H6N1Z5_9PEZI</name>